<name>A0A5B7ZPQ5_9GAMM</name>
<feature type="region of interest" description="Disordered" evidence="1">
    <location>
        <begin position="20"/>
        <end position="61"/>
    </location>
</feature>
<dbReference type="KEGG" id="thes:FHQ07_06770"/>
<dbReference type="OrthoDB" id="5193828at2"/>
<dbReference type="Proteomes" id="UP000308149">
    <property type="component" value="Chromosome"/>
</dbReference>
<dbReference type="PROSITE" id="PS51257">
    <property type="entry name" value="PROKAR_LIPOPROTEIN"/>
    <property type="match status" value="1"/>
</dbReference>
<keyword evidence="2" id="KW-0732">Signal</keyword>
<evidence type="ECO:0000256" key="2">
    <source>
        <dbReference type="SAM" id="SignalP"/>
    </source>
</evidence>
<dbReference type="AlphaFoldDB" id="A0A5B7ZPQ5"/>
<accession>A0A5B7ZPQ5</accession>
<dbReference type="EMBL" id="CP040871">
    <property type="protein sequence ID" value="QDA57040.1"/>
    <property type="molecule type" value="Genomic_DNA"/>
</dbReference>
<sequence length="216" mass="22182">MRALLSLGLLAALGACTAERAPPAPPEVPADVATDAAPASPSPSPSPAAETPASAAAGKSAATPDGDLGMATFAGYGEVKFGTLAADMGKAWGGALKEVGKDFNASCYFMTPAWVKTPAEFNFMISEGRFARFGTDSAKYAAPGGGKVGMRESELQKLYNNALHASPHKYSDGKYLSLAASGVAPTKLVFETDAQGVVTEWRVGVLPEVDYVEGCS</sequence>
<feature type="chain" id="PRO_5022959954" evidence="2">
    <location>
        <begin position="21"/>
        <end position="216"/>
    </location>
</feature>
<feature type="signal peptide" evidence="2">
    <location>
        <begin position="1"/>
        <end position="20"/>
    </location>
</feature>
<evidence type="ECO:0000313" key="3">
    <source>
        <dbReference type="EMBL" id="QDA57040.1"/>
    </source>
</evidence>
<organism evidence="3 4">
    <name type="scientific">Thermomonas aquatica</name>
    <dbReference type="NCBI Taxonomy" id="2202149"/>
    <lineage>
        <taxon>Bacteria</taxon>
        <taxon>Pseudomonadati</taxon>
        <taxon>Pseudomonadota</taxon>
        <taxon>Gammaproteobacteria</taxon>
        <taxon>Lysobacterales</taxon>
        <taxon>Lysobacteraceae</taxon>
        <taxon>Thermomonas</taxon>
    </lineage>
</organism>
<gene>
    <name evidence="3" type="ORF">FHQ07_06770</name>
</gene>
<feature type="compositionally biased region" description="Low complexity" evidence="1">
    <location>
        <begin position="29"/>
        <end position="39"/>
    </location>
</feature>
<feature type="compositionally biased region" description="Low complexity" evidence="1">
    <location>
        <begin position="47"/>
        <end position="61"/>
    </location>
</feature>
<reference evidence="3 4" key="1">
    <citation type="submission" date="2019-06" db="EMBL/GenBank/DDBJ databases">
        <title>Thermomonas aquatica sp. nov., isolated from an industrial wastewater treatment plant.</title>
        <authorList>
            <person name="Jeon J.H."/>
            <person name="Park D.-S."/>
        </authorList>
    </citation>
    <scope>NUCLEOTIDE SEQUENCE [LARGE SCALE GENOMIC DNA]</scope>
    <source>
        <strain evidence="3 4">SY21</strain>
    </source>
</reference>
<protein>
    <submittedName>
        <fullName evidence="3">Lectin</fullName>
    </submittedName>
</protein>
<dbReference type="RefSeq" id="WP_139716092.1">
    <property type="nucleotide sequence ID" value="NZ_CP040871.1"/>
</dbReference>
<evidence type="ECO:0000256" key="1">
    <source>
        <dbReference type="SAM" id="MobiDB-lite"/>
    </source>
</evidence>
<proteinExistence type="predicted"/>
<evidence type="ECO:0000313" key="4">
    <source>
        <dbReference type="Proteomes" id="UP000308149"/>
    </source>
</evidence>
<keyword evidence="4" id="KW-1185">Reference proteome</keyword>